<reference evidence="1 2" key="1">
    <citation type="submission" date="2020-12" db="EMBL/GenBank/DDBJ databases">
        <title>Complete genome sequence of Stenotrophomonas maltophilia phage Salva.</title>
        <authorList>
            <person name="Jefferson B."/>
            <person name="Yao G."/>
            <person name="Clark J."/>
            <person name="Le T."/>
            <person name="Young R."/>
            <person name="Gonzalez C."/>
            <person name="Liu M."/>
        </authorList>
    </citation>
    <scope>NUCLEOTIDE SEQUENCE [LARGE SCALE GENOMIC DNA]</scope>
</reference>
<protein>
    <submittedName>
        <fullName evidence="1">RecB-like exonuclease</fullName>
    </submittedName>
</protein>
<keyword evidence="1" id="KW-0269">Exonuclease</keyword>
<keyword evidence="2" id="KW-1185">Reference proteome</keyword>
<organism evidence="1 2">
    <name type="scientific">Stenotrophomonas phage Salva</name>
    <dbReference type="NCBI Taxonomy" id="2801524"/>
    <lineage>
        <taxon>Viruses</taxon>
        <taxon>Duplodnaviria</taxon>
        <taxon>Heunggongvirae</taxon>
        <taxon>Uroviricota</taxon>
        <taxon>Caudoviricetes</taxon>
        <taxon>Beaumontvirinae</taxon>
        <taxon>Salvavirus</taxon>
        <taxon>Salvavirus salva</taxon>
    </lineage>
</organism>
<evidence type="ECO:0000313" key="1">
    <source>
        <dbReference type="EMBL" id="QQM18230.1"/>
    </source>
</evidence>
<keyword evidence="1" id="KW-0378">Hydrolase</keyword>
<gene>
    <name evidence="1" type="ORF">CPT_Salva_066</name>
</gene>
<accession>A0A8B6Q875</accession>
<dbReference type="InterPro" id="IPR011604">
    <property type="entry name" value="PDDEXK-like_dom_sf"/>
</dbReference>
<proteinExistence type="predicted"/>
<keyword evidence="1" id="KW-0540">Nuclease</keyword>
<dbReference type="Gene3D" id="3.90.320.10">
    <property type="match status" value="1"/>
</dbReference>
<dbReference type="GO" id="GO:0004527">
    <property type="term" value="F:exonuclease activity"/>
    <property type="evidence" value="ECO:0007669"/>
    <property type="project" value="UniProtKB-KW"/>
</dbReference>
<name>A0A8B6Q875_9CAUD</name>
<dbReference type="EMBL" id="MW393850">
    <property type="protein sequence ID" value="QQM18230.1"/>
    <property type="molecule type" value="Genomic_DNA"/>
</dbReference>
<sequence length="323" mass="36407">MPIYIARKTLKAIADKMYEDQGASFRQWSGKIMPHMDDAWRGEEEPFRSHMGASLIGRECARFVWLSWHWAYKTMFDARMLRLFNRGHMEEARFLAMLAMIGVKVANQDENGKQYRISSAGGHFGGSGDGMSFGLPDLKPGTIALLEFKTHGTKSFTKLAGSSWTNYVDELVAGREGHFNGKGVKEAKPEHYVQMQCYMKKMGYPVCLYAAVCKETDAVYMELVPLDDATAERYLDLAERLVVSEEPPRRIGNSPGFYGCKFCDMRLVCHKIVPPAKNCRTCVHAVPIMGNGEWGCKKDGTIIPKAKQFIGCTEYTVNPRIIE</sequence>
<dbReference type="Proteomes" id="UP000595272">
    <property type="component" value="Segment"/>
</dbReference>
<evidence type="ECO:0000313" key="2">
    <source>
        <dbReference type="Proteomes" id="UP000595272"/>
    </source>
</evidence>